<dbReference type="RefSeq" id="WP_110131747.1">
    <property type="nucleotide sequence ID" value="NZ_QHJQ01000009.1"/>
</dbReference>
<evidence type="ECO:0000313" key="3">
    <source>
        <dbReference type="Proteomes" id="UP000247099"/>
    </source>
</evidence>
<dbReference type="AlphaFoldDB" id="A0A317ZI57"/>
<gene>
    <name evidence="2" type="ORF">DDZ13_12260</name>
</gene>
<name>A0A317ZI57_9BACT</name>
<protein>
    <submittedName>
        <fullName evidence="2">Uncharacterized protein</fullName>
    </submittedName>
</protein>
<comment type="caution">
    <text evidence="2">The sequence shown here is derived from an EMBL/GenBank/DDBJ whole genome shotgun (WGS) entry which is preliminary data.</text>
</comment>
<keyword evidence="3" id="KW-1185">Reference proteome</keyword>
<keyword evidence="1" id="KW-0472">Membrane</keyword>
<proteinExistence type="predicted"/>
<sequence length="376" mass="42764">MSTRSAKQNPRPTQNHCRYCNHTLEKAKQRCPACKRGQERAGEVIALALMLVVMGVVLYLLVTEEDKFQGIYGEKEPPPVEISYSDAGDAVPAASAFQVIREQSNQSAVGDIILKQLRASKSAPIINYQGTRFRQTEKDFPFYVAEKKWNSKTQRYDFYRRGMQGAEVPMRGEARRYFISENQGDYPEPESGCGPTALLNLYVWYSKFGLLDESIQHSDQQRYKQLKFQQIDRKIREIQKQSRTDYGGTNTVASIVAMDELVQQYSKGPTRLHFEIKKPPLSLKDFNELSRNYRAGILSVRPKDRQTGALLGNHAVLCIRGDKGGMITIANWGEFSHGALVQRKDGQWFVPRDRSHHELKINNLTVLVPFTPKDGA</sequence>
<dbReference type="InParanoid" id="A0A317ZI57"/>
<keyword evidence="1" id="KW-0812">Transmembrane</keyword>
<dbReference type="Proteomes" id="UP000247099">
    <property type="component" value="Unassembled WGS sequence"/>
</dbReference>
<evidence type="ECO:0000256" key="1">
    <source>
        <dbReference type="SAM" id="Phobius"/>
    </source>
</evidence>
<dbReference type="EMBL" id="QHJQ01000009">
    <property type="protein sequence ID" value="PXA03459.1"/>
    <property type="molecule type" value="Genomic_DNA"/>
</dbReference>
<organism evidence="2 3">
    <name type="scientific">Coraliomargarita sinensis</name>
    <dbReference type="NCBI Taxonomy" id="2174842"/>
    <lineage>
        <taxon>Bacteria</taxon>
        <taxon>Pseudomonadati</taxon>
        <taxon>Verrucomicrobiota</taxon>
        <taxon>Opitutia</taxon>
        <taxon>Puniceicoccales</taxon>
        <taxon>Coraliomargaritaceae</taxon>
        <taxon>Coraliomargarita</taxon>
    </lineage>
</organism>
<dbReference type="OrthoDB" id="9860946at2"/>
<reference evidence="2 3" key="1">
    <citation type="submission" date="2018-05" db="EMBL/GenBank/DDBJ databases">
        <title>Coraliomargarita sinensis sp. nov., isolated from a marine solar saltern.</title>
        <authorList>
            <person name="Zhou L.Y."/>
        </authorList>
    </citation>
    <scope>NUCLEOTIDE SEQUENCE [LARGE SCALE GENOMIC DNA]</scope>
    <source>
        <strain evidence="2 3">WN38</strain>
    </source>
</reference>
<evidence type="ECO:0000313" key="2">
    <source>
        <dbReference type="EMBL" id="PXA03459.1"/>
    </source>
</evidence>
<accession>A0A317ZI57</accession>
<feature type="transmembrane region" description="Helical" evidence="1">
    <location>
        <begin position="44"/>
        <end position="62"/>
    </location>
</feature>
<keyword evidence="1" id="KW-1133">Transmembrane helix</keyword>